<evidence type="ECO:0000256" key="1">
    <source>
        <dbReference type="SAM" id="MobiDB-lite"/>
    </source>
</evidence>
<comment type="caution">
    <text evidence="2">The sequence shown here is derived from an EMBL/GenBank/DDBJ whole genome shotgun (WGS) entry which is preliminary data.</text>
</comment>
<feature type="region of interest" description="Disordered" evidence="1">
    <location>
        <begin position="51"/>
        <end position="102"/>
    </location>
</feature>
<protein>
    <submittedName>
        <fullName evidence="2">Uncharacterized protein</fullName>
    </submittedName>
</protein>
<evidence type="ECO:0000313" key="2">
    <source>
        <dbReference type="EMBL" id="MCT4371768.1"/>
    </source>
</evidence>
<keyword evidence="3" id="KW-1185">Reference proteome</keyword>
<feature type="compositionally biased region" description="Basic and acidic residues" evidence="1">
    <location>
        <begin position="65"/>
        <end position="79"/>
    </location>
</feature>
<gene>
    <name evidence="2" type="ORF">CLG85_016160</name>
</gene>
<organism evidence="2 3">
    <name type="scientific">Alloyangia mangrovi</name>
    <dbReference type="NCBI Taxonomy" id="1779329"/>
    <lineage>
        <taxon>Bacteria</taxon>
        <taxon>Pseudomonadati</taxon>
        <taxon>Pseudomonadota</taxon>
        <taxon>Alphaproteobacteria</taxon>
        <taxon>Rhodobacterales</taxon>
        <taxon>Roseobacteraceae</taxon>
        <taxon>Alloyangia</taxon>
    </lineage>
</organism>
<reference evidence="3" key="1">
    <citation type="submission" date="2023-07" db="EMBL/GenBank/DDBJ databases">
        <title>Yangia mangrovi SAOS 153D genome.</title>
        <authorList>
            <person name="Verma A."/>
            <person name="Pal Y."/>
            <person name="Sundharam S."/>
            <person name="Bisht B."/>
            <person name="Srinivasan K."/>
        </authorList>
    </citation>
    <scope>NUCLEOTIDE SEQUENCE [LARGE SCALE GENOMIC DNA]</scope>
    <source>
        <strain evidence="3">SAOS 153D</strain>
    </source>
</reference>
<sequence>MHLDLLVTGDALFGELTEKFAAPRALSNVAPVREDIGDPLVARGLGNRLRRRKDTAGNHEGFAALDRRPEQRDDRRGQDFGEFAQAPLSDRPFTAAGHRDGRWIQPNHRPLASLLQKITLCQSHAVKTLAVKSGDPQAEATLRVVLRS</sequence>
<evidence type="ECO:0000313" key="3">
    <source>
        <dbReference type="Proteomes" id="UP000217448"/>
    </source>
</evidence>
<dbReference type="EMBL" id="NTHN02000031">
    <property type="protein sequence ID" value="MCT4371768.1"/>
    <property type="molecule type" value="Genomic_DNA"/>
</dbReference>
<dbReference type="Proteomes" id="UP000217448">
    <property type="component" value="Unassembled WGS sequence"/>
</dbReference>
<accession>A0ABT2KNW4</accession>
<name>A0ABT2KNW4_9RHOB</name>
<proteinExistence type="predicted"/>
<dbReference type="RefSeq" id="WP_260349620.1">
    <property type="nucleotide sequence ID" value="NZ_NTHN02000031.1"/>
</dbReference>